<keyword evidence="5" id="KW-1185">Reference proteome</keyword>
<dbReference type="InterPro" id="IPR006768">
    <property type="entry name" value="Cwf19-like_C_dom-1"/>
</dbReference>
<dbReference type="InterPro" id="IPR040194">
    <property type="entry name" value="Cwf19-like"/>
</dbReference>
<proteinExistence type="predicted"/>
<dbReference type="InterPro" id="IPR006767">
    <property type="entry name" value="Cwf19-like_C_dom-2"/>
</dbReference>
<reference evidence="4 5" key="1">
    <citation type="submission" date="2024-01" db="EMBL/GenBank/DDBJ databases">
        <authorList>
            <person name="Allen C."/>
            <person name="Tagirdzhanova G."/>
        </authorList>
    </citation>
    <scope>NUCLEOTIDE SEQUENCE [LARGE SCALE GENOMIC DNA]</scope>
    <source>
        <strain evidence="4 5">CBS 573.63</strain>
    </source>
</reference>
<evidence type="ECO:0000313" key="5">
    <source>
        <dbReference type="Proteomes" id="UP001642501"/>
    </source>
</evidence>
<dbReference type="CDD" id="cd07380">
    <property type="entry name" value="MPP_CWF19_N"/>
    <property type="match status" value="1"/>
</dbReference>
<evidence type="ECO:0000256" key="1">
    <source>
        <dbReference type="SAM" id="MobiDB-lite"/>
    </source>
</evidence>
<dbReference type="Pfam" id="PF04677">
    <property type="entry name" value="CwfJ_C_1"/>
    <property type="match status" value="1"/>
</dbReference>
<gene>
    <name evidence="4" type="ORF">SEPCBS57363_003792</name>
</gene>
<dbReference type="Proteomes" id="UP001642501">
    <property type="component" value="Unassembled WGS sequence"/>
</dbReference>
<feature type="region of interest" description="Disordered" evidence="1">
    <location>
        <begin position="287"/>
        <end position="342"/>
    </location>
</feature>
<protein>
    <submittedName>
        <fullName evidence="4">Uncharacterized protein</fullName>
    </submittedName>
</protein>
<dbReference type="EMBL" id="CAWUOM010000063">
    <property type="protein sequence ID" value="CAK7269816.1"/>
    <property type="molecule type" value="Genomic_DNA"/>
</dbReference>
<evidence type="ECO:0000259" key="2">
    <source>
        <dbReference type="Pfam" id="PF04676"/>
    </source>
</evidence>
<feature type="domain" description="Cwf19-like protein C-terminal" evidence="2">
    <location>
        <begin position="589"/>
        <end position="648"/>
    </location>
</feature>
<evidence type="ECO:0000259" key="3">
    <source>
        <dbReference type="Pfam" id="PF04677"/>
    </source>
</evidence>
<feature type="domain" description="Cwf19-like C-terminal" evidence="3">
    <location>
        <begin position="339"/>
        <end position="502"/>
    </location>
</feature>
<accession>A0ABP0DQH0</accession>
<evidence type="ECO:0000313" key="4">
    <source>
        <dbReference type="EMBL" id="CAK7269816.1"/>
    </source>
</evidence>
<dbReference type="Pfam" id="PF04676">
    <property type="entry name" value="CwfJ_C_2"/>
    <property type="match status" value="1"/>
</dbReference>
<sequence>MASKVIVLGSVNGRFAAAFKKLGVLHAKNQFACCIATGNLFGTDENEDEENENELSQLLNGQIEIPVTTYFTVGTRPFPARIAERLEKAAETDDDSLDGNEICPNLHYLGKRSVTKTAEGLRIVALGGLLVENDGAASADGVVRKGPSTDVCLPFHSVADEASLRGAHGADILLTAIWPRGIQQGSSQALPDTALRAVPSSDGLADLVAALRPRYHITSSPDVGGQDAFFYEREAFFYPERPDSSHSLAIDVTRFLSLASWGNTAKAKSLYAFGLSREAPTLVPAGCTPSPFLGRANGPKKRKSPLEAEPYSRFSQDGRGGSGRQGGGRHGKRSRRDEQSHIPLGPDRCFFCLSNPNLPTHMIASIGDDAYLATAKGPLPLPTTFAEQGLVAPPCTENGETGGHQKGWRASFPGHMIMVPLSHAATISAGAMHTVGNAGITTQTDGQQVASRTFCEMTRFRESLQTMVASRTQQRLGAVTWEISRQRNVHVHWQFVPVPADLVMGGLVEAAFRVEAANLELPPLVTAAQGPVSVEGGENENGEDYKPMEGDYFRVWIWAPTQTQTETKTRQGDDRDTDGQPGRVVGTTLVMHLDEGSYFDLQYGRRVVAKLLGLEATRTVWQDCLQTEAEEEADVAAFRAAYAPWDFTMAE</sequence>
<comment type="caution">
    <text evidence="4">The sequence shown here is derived from an EMBL/GenBank/DDBJ whole genome shotgun (WGS) entry which is preliminary data.</text>
</comment>
<organism evidence="4 5">
    <name type="scientific">Sporothrix epigloea</name>
    <dbReference type="NCBI Taxonomy" id="1892477"/>
    <lineage>
        <taxon>Eukaryota</taxon>
        <taxon>Fungi</taxon>
        <taxon>Dikarya</taxon>
        <taxon>Ascomycota</taxon>
        <taxon>Pezizomycotina</taxon>
        <taxon>Sordariomycetes</taxon>
        <taxon>Sordariomycetidae</taxon>
        <taxon>Ophiostomatales</taxon>
        <taxon>Ophiostomataceae</taxon>
        <taxon>Sporothrix</taxon>
    </lineage>
</organism>
<dbReference type="PANTHER" id="PTHR12072:SF4">
    <property type="entry name" value="CWF19-LIKE PROTEIN 1"/>
    <property type="match status" value="1"/>
</dbReference>
<dbReference type="PANTHER" id="PTHR12072">
    <property type="entry name" value="CWF19, CELL CYCLE CONTROL PROTEIN"/>
    <property type="match status" value="1"/>
</dbReference>
<name>A0ABP0DQH0_9PEZI</name>